<name>A0A4R1IBL4_ANCAQ</name>
<comment type="similarity">
    <text evidence="1 3">Belongs to the short-chain dehydrogenases/reductases (SDR) family.</text>
</comment>
<keyword evidence="2" id="KW-0560">Oxidoreductase</keyword>
<dbReference type="Gene3D" id="3.40.50.720">
    <property type="entry name" value="NAD(P)-binding Rossmann-like Domain"/>
    <property type="match status" value="1"/>
</dbReference>
<dbReference type="InterPro" id="IPR036291">
    <property type="entry name" value="NAD(P)-bd_dom_sf"/>
</dbReference>
<gene>
    <name evidence="4" type="ORF">EV667_1844</name>
</gene>
<accession>A0A4R1IBL4</accession>
<dbReference type="SUPFAM" id="SSF51735">
    <property type="entry name" value="NAD(P)-binding Rossmann-fold domains"/>
    <property type="match status" value="1"/>
</dbReference>
<evidence type="ECO:0000256" key="2">
    <source>
        <dbReference type="ARBA" id="ARBA00023002"/>
    </source>
</evidence>
<dbReference type="AlphaFoldDB" id="A0A4R1IBL4"/>
<dbReference type="PRINTS" id="PR00080">
    <property type="entry name" value="SDRFAMILY"/>
</dbReference>
<dbReference type="PROSITE" id="PS00061">
    <property type="entry name" value="ADH_SHORT"/>
    <property type="match status" value="1"/>
</dbReference>
<dbReference type="PANTHER" id="PTHR44196:SF2">
    <property type="entry name" value="SHORT-CHAIN DEHYDROGENASE-RELATED"/>
    <property type="match status" value="1"/>
</dbReference>
<evidence type="ECO:0000313" key="5">
    <source>
        <dbReference type="Proteomes" id="UP000295030"/>
    </source>
</evidence>
<keyword evidence="5" id="KW-1185">Reference proteome</keyword>
<dbReference type="Proteomes" id="UP000295030">
    <property type="component" value="Unassembled WGS sequence"/>
</dbReference>
<proteinExistence type="inferred from homology"/>
<dbReference type="RefSeq" id="WP_131834918.1">
    <property type="nucleotide sequence ID" value="NZ_SMFY01000001.1"/>
</dbReference>
<organism evidence="4 5">
    <name type="scientific">Ancylobacter aquaticus</name>
    <dbReference type="NCBI Taxonomy" id="100"/>
    <lineage>
        <taxon>Bacteria</taxon>
        <taxon>Pseudomonadati</taxon>
        <taxon>Pseudomonadota</taxon>
        <taxon>Alphaproteobacteria</taxon>
        <taxon>Hyphomicrobiales</taxon>
        <taxon>Xanthobacteraceae</taxon>
        <taxon>Ancylobacter</taxon>
    </lineage>
</organism>
<dbReference type="EMBL" id="SMFY01000001">
    <property type="protein sequence ID" value="TCK31733.1"/>
    <property type="molecule type" value="Genomic_DNA"/>
</dbReference>
<dbReference type="InterPro" id="IPR020904">
    <property type="entry name" value="Sc_DH/Rdtase_CS"/>
</dbReference>
<dbReference type="PIRSF" id="PIRSF000126">
    <property type="entry name" value="11-beta-HSD1"/>
    <property type="match status" value="1"/>
</dbReference>
<dbReference type="GO" id="GO:0016491">
    <property type="term" value="F:oxidoreductase activity"/>
    <property type="evidence" value="ECO:0007669"/>
    <property type="project" value="UniProtKB-KW"/>
</dbReference>
<dbReference type="InterPro" id="IPR002347">
    <property type="entry name" value="SDR_fam"/>
</dbReference>
<sequence>MSPDLHPGTAVVTGASSGIGRIYAEKLAQRGYDVLLVARDRSRLDELAASLASATGRKTEVLVADLGQAADVERLTARIAADPSITLLVNNAGMGTEGAVVGVDAGKVDAMVQLNVAALTRLSIAAVNAFSARGKGTLVNIASVVALVPENFLGAYAGTKAYVLAFTQSLQSELKGGPIRVQAVLPGLTATEFFDRAGLDAGSLPAEMVMSAPDLVEAALRGLEAGEAITIPSLPEMAAWQTLVDDRVRMAPGLSLRQPAARYGMGATAG</sequence>
<evidence type="ECO:0008006" key="6">
    <source>
        <dbReference type="Google" id="ProtNLM"/>
    </source>
</evidence>
<comment type="caution">
    <text evidence="4">The sequence shown here is derived from an EMBL/GenBank/DDBJ whole genome shotgun (WGS) entry which is preliminary data.</text>
</comment>
<dbReference type="PRINTS" id="PR00081">
    <property type="entry name" value="GDHRDH"/>
</dbReference>
<dbReference type="Pfam" id="PF00106">
    <property type="entry name" value="adh_short"/>
    <property type="match status" value="1"/>
</dbReference>
<reference evidence="4 5" key="1">
    <citation type="submission" date="2019-03" db="EMBL/GenBank/DDBJ databases">
        <title>Genomic Encyclopedia of Type Strains, Phase IV (KMG-IV): sequencing the most valuable type-strain genomes for metagenomic binning, comparative biology and taxonomic classification.</title>
        <authorList>
            <person name="Goeker M."/>
        </authorList>
    </citation>
    <scope>NUCLEOTIDE SEQUENCE [LARGE SCALE GENOMIC DNA]</scope>
    <source>
        <strain evidence="4 5">DSM 101</strain>
    </source>
</reference>
<evidence type="ECO:0000313" key="4">
    <source>
        <dbReference type="EMBL" id="TCK31733.1"/>
    </source>
</evidence>
<evidence type="ECO:0000256" key="1">
    <source>
        <dbReference type="ARBA" id="ARBA00006484"/>
    </source>
</evidence>
<dbReference type="PANTHER" id="PTHR44196">
    <property type="entry name" value="DEHYDROGENASE/REDUCTASE SDR FAMILY MEMBER 7B"/>
    <property type="match status" value="1"/>
</dbReference>
<protein>
    <recommendedName>
        <fullName evidence="6">SDR family oxidoreductase</fullName>
    </recommendedName>
</protein>
<evidence type="ECO:0000256" key="3">
    <source>
        <dbReference type="RuleBase" id="RU000363"/>
    </source>
</evidence>
<dbReference type="GO" id="GO:0016020">
    <property type="term" value="C:membrane"/>
    <property type="evidence" value="ECO:0007669"/>
    <property type="project" value="TreeGrafter"/>
</dbReference>
<dbReference type="OrthoDB" id="9810734at2"/>